<feature type="chain" id="PRO_5045521755" description="Lipoprotein" evidence="1">
    <location>
        <begin position="19"/>
        <end position="120"/>
    </location>
</feature>
<evidence type="ECO:0000256" key="1">
    <source>
        <dbReference type="SAM" id="SignalP"/>
    </source>
</evidence>
<comment type="caution">
    <text evidence="2">The sequence shown here is derived from an EMBL/GenBank/DDBJ whole genome shotgun (WGS) entry which is preliminary data.</text>
</comment>
<evidence type="ECO:0008006" key="4">
    <source>
        <dbReference type="Google" id="ProtNLM"/>
    </source>
</evidence>
<evidence type="ECO:0000313" key="3">
    <source>
        <dbReference type="Proteomes" id="UP000784880"/>
    </source>
</evidence>
<dbReference type="Proteomes" id="UP000784880">
    <property type="component" value="Unassembled WGS sequence"/>
</dbReference>
<dbReference type="RefSeq" id="WP_217067734.1">
    <property type="nucleotide sequence ID" value="NZ_JAHQCS010000144.1"/>
</dbReference>
<evidence type="ECO:0000313" key="2">
    <source>
        <dbReference type="EMBL" id="MBU9713583.1"/>
    </source>
</evidence>
<accession>A0ABS6JJ70</accession>
<dbReference type="PROSITE" id="PS51257">
    <property type="entry name" value="PROKAR_LIPOPROTEIN"/>
    <property type="match status" value="1"/>
</dbReference>
<keyword evidence="1" id="KW-0732">Signal</keyword>
<sequence length="120" mass="13644">MRKAVIIFVFVIALVACNQENKKVETPSNTKANVTVKQEETTPNYNNVFIYEVTETSILIAPPATDPEASYPVFEIFIDQDTKIEGSKDKFDELTEDDDVKVWVRRKGEGKEFAKKIVVK</sequence>
<proteinExistence type="predicted"/>
<reference evidence="2 3" key="1">
    <citation type="submission" date="2021-06" db="EMBL/GenBank/DDBJ databases">
        <title>Bacillus sp. RD4P76, an endophyte from a halophyte.</title>
        <authorList>
            <person name="Sun J.-Q."/>
        </authorList>
    </citation>
    <scope>NUCLEOTIDE SEQUENCE [LARGE SCALE GENOMIC DNA]</scope>
    <source>
        <strain evidence="2 3">CGMCC 1.15917</strain>
    </source>
</reference>
<feature type="signal peptide" evidence="1">
    <location>
        <begin position="1"/>
        <end position="18"/>
    </location>
</feature>
<organism evidence="2 3">
    <name type="scientific">Evansella tamaricis</name>
    <dbReference type="NCBI Taxonomy" id="2069301"/>
    <lineage>
        <taxon>Bacteria</taxon>
        <taxon>Bacillati</taxon>
        <taxon>Bacillota</taxon>
        <taxon>Bacilli</taxon>
        <taxon>Bacillales</taxon>
        <taxon>Bacillaceae</taxon>
        <taxon>Evansella</taxon>
    </lineage>
</organism>
<dbReference type="EMBL" id="JAHQCS010000144">
    <property type="protein sequence ID" value="MBU9713583.1"/>
    <property type="molecule type" value="Genomic_DNA"/>
</dbReference>
<gene>
    <name evidence="2" type="ORF">KS419_17785</name>
</gene>
<keyword evidence="3" id="KW-1185">Reference proteome</keyword>
<protein>
    <recommendedName>
        <fullName evidence="4">Lipoprotein</fullName>
    </recommendedName>
</protein>
<name>A0ABS6JJ70_9BACI</name>